<evidence type="ECO:0000256" key="1">
    <source>
        <dbReference type="SAM" id="MobiDB-lite"/>
    </source>
</evidence>
<name>A0A9D3XAX5_9SAUR</name>
<dbReference type="AlphaFoldDB" id="A0A9D3XAX5"/>
<organism evidence="2 3">
    <name type="scientific">Mauremys mutica</name>
    <name type="common">yellowpond turtle</name>
    <dbReference type="NCBI Taxonomy" id="74926"/>
    <lineage>
        <taxon>Eukaryota</taxon>
        <taxon>Metazoa</taxon>
        <taxon>Chordata</taxon>
        <taxon>Craniata</taxon>
        <taxon>Vertebrata</taxon>
        <taxon>Euteleostomi</taxon>
        <taxon>Archelosauria</taxon>
        <taxon>Testudinata</taxon>
        <taxon>Testudines</taxon>
        <taxon>Cryptodira</taxon>
        <taxon>Durocryptodira</taxon>
        <taxon>Testudinoidea</taxon>
        <taxon>Geoemydidae</taxon>
        <taxon>Geoemydinae</taxon>
        <taxon>Mauremys</taxon>
    </lineage>
</organism>
<protein>
    <submittedName>
        <fullName evidence="2">Uncharacterized protein</fullName>
    </submittedName>
</protein>
<proteinExistence type="predicted"/>
<evidence type="ECO:0000313" key="2">
    <source>
        <dbReference type="EMBL" id="KAH1176018.1"/>
    </source>
</evidence>
<sequence length="107" mass="11066">MGHPGSELLNHSPLRSLPGDQAAGETASLGWSQSANVIPVEGIVQLSSACGAPTLASSIVLGSSAHLVSFLWKSRPGPPPQPFTQRALLAVCKPAPQLVQIPRALLQ</sequence>
<reference evidence="2" key="1">
    <citation type="submission" date="2021-09" db="EMBL/GenBank/DDBJ databases">
        <title>The genome of Mauremys mutica provides insights into the evolution of semi-aquatic lifestyle.</title>
        <authorList>
            <person name="Gong S."/>
            <person name="Gao Y."/>
        </authorList>
    </citation>
    <scope>NUCLEOTIDE SEQUENCE</scope>
    <source>
        <strain evidence="2">MM-2020</strain>
        <tissue evidence="2">Muscle</tissue>
    </source>
</reference>
<comment type="caution">
    <text evidence="2">The sequence shown here is derived from an EMBL/GenBank/DDBJ whole genome shotgun (WGS) entry which is preliminary data.</text>
</comment>
<dbReference type="Proteomes" id="UP000827986">
    <property type="component" value="Unassembled WGS sequence"/>
</dbReference>
<gene>
    <name evidence="2" type="ORF">KIL84_020752</name>
</gene>
<keyword evidence="3" id="KW-1185">Reference proteome</keyword>
<dbReference type="EMBL" id="JAHDVG010000475">
    <property type="protein sequence ID" value="KAH1176018.1"/>
    <property type="molecule type" value="Genomic_DNA"/>
</dbReference>
<accession>A0A9D3XAX5</accession>
<evidence type="ECO:0000313" key="3">
    <source>
        <dbReference type="Proteomes" id="UP000827986"/>
    </source>
</evidence>
<feature type="region of interest" description="Disordered" evidence="1">
    <location>
        <begin position="1"/>
        <end position="25"/>
    </location>
</feature>